<dbReference type="InterPro" id="IPR022441">
    <property type="entry name" value="Para_beta_helix_rpt-2"/>
</dbReference>
<gene>
    <name evidence="6" type="ORF">E2N92_04515</name>
</gene>
<keyword evidence="2" id="KW-0677">Repeat</keyword>
<feature type="domain" description="Carbohydrate-binding/sugar hydrolysis" evidence="5">
    <location>
        <begin position="1092"/>
        <end position="1227"/>
    </location>
</feature>
<evidence type="ECO:0000259" key="5">
    <source>
        <dbReference type="SMART" id="SM00722"/>
    </source>
</evidence>
<dbReference type="InterPro" id="IPR051550">
    <property type="entry name" value="SCF-Subunits/Alg-Epimerases"/>
</dbReference>
<dbReference type="EMBL" id="CP037968">
    <property type="protein sequence ID" value="QYZ78743.1"/>
    <property type="molecule type" value="Genomic_DNA"/>
</dbReference>
<feature type="domain" description="Carbohydrate-binding/sugar hydrolysis" evidence="5">
    <location>
        <begin position="52"/>
        <end position="205"/>
    </location>
</feature>
<dbReference type="InterPro" id="IPR011050">
    <property type="entry name" value="Pectin_lyase_fold/virulence"/>
</dbReference>
<dbReference type="SUPFAM" id="SSF51126">
    <property type="entry name" value="Pectin lyase-like"/>
    <property type="match status" value="7"/>
</dbReference>
<dbReference type="SMART" id="SM00710">
    <property type="entry name" value="PbH1"/>
    <property type="match status" value="22"/>
</dbReference>
<proteinExistence type="predicted"/>
<accession>A0A8G1A137</accession>
<keyword evidence="7" id="KW-1185">Reference proteome</keyword>
<feature type="domain" description="BIG2" evidence="4">
    <location>
        <begin position="1881"/>
        <end position="1961"/>
    </location>
</feature>
<dbReference type="SMART" id="SM00722">
    <property type="entry name" value="CASH"/>
    <property type="match status" value="5"/>
</dbReference>
<name>A0A8G1A137_9EURY</name>
<evidence type="ECO:0000313" key="7">
    <source>
        <dbReference type="Proteomes" id="UP000826709"/>
    </source>
</evidence>
<dbReference type="InterPro" id="IPR012334">
    <property type="entry name" value="Pectin_lyas_fold"/>
</dbReference>
<feature type="domain" description="Carbohydrate-binding/sugar hydrolysis" evidence="5">
    <location>
        <begin position="572"/>
        <end position="708"/>
    </location>
</feature>
<dbReference type="SUPFAM" id="SSF49373">
    <property type="entry name" value="Invasin/intimin cell-adhesion fragments"/>
    <property type="match status" value="2"/>
</dbReference>
<organism evidence="6 7">
    <name type="scientific">Methanofollis formosanus</name>
    <dbReference type="NCBI Taxonomy" id="299308"/>
    <lineage>
        <taxon>Archaea</taxon>
        <taxon>Methanobacteriati</taxon>
        <taxon>Methanobacteriota</taxon>
        <taxon>Stenosarchaea group</taxon>
        <taxon>Methanomicrobia</taxon>
        <taxon>Methanomicrobiales</taxon>
        <taxon>Methanomicrobiaceae</taxon>
        <taxon>Methanofollis</taxon>
    </lineage>
</organism>
<dbReference type="InterPro" id="IPR007742">
    <property type="entry name" value="NosD_dom"/>
</dbReference>
<evidence type="ECO:0000256" key="3">
    <source>
        <dbReference type="ARBA" id="ARBA00022786"/>
    </source>
</evidence>
<evidence type="ECO:0000259" key="4">
    <source>
        <dbReference type="SMART" id="SM00635"/>
    </source>
</evidence>
<dbReference type="RefSeq" id="WP_220682500.1">
    <property type="nucleotide sequence ID" value="NZ_CP037968.1"/>
</dbReference>
<dbReference type="Gene3D" id="2.160.20.10">
    <property type="entry name" value="Single-stranded right-handed beta-helix, Pectin lyase-like"/>
    <property type="match status" value="12"/>
</dbReference>
<dbReference type="SMART" id="SM00635">
    <property type="entry name" value="BID_2"/>
    <property type="match status" value="2"/>
</dbReference>
<evidence type="ECO:0000256" key="2">
    <source>
        <dbReference type="ARBA" id="ARBA00022737"/>
    </source>
</evidence>
<evidence type="ECO:0000256" key="1">
    <source>
        <dbReference type="ARBA" id="ARBA00004906"/>
    </source>
</evidence>
<feature type="domain" description="Carbohydrate-binding/sugar hydrolysis" evidence="5">
    <location>
        <begin position="832"/>
        <end position="985"/>
    </location>
</feature>
<dbReference type="InterPro" id="IPR008964">
    <property type="entry name" value="Invasin/intimin_cell_adhesion"/>
</dbReference>
<dbReference type="Gene3D" id="2.60.40.1080">
    <property type="match status" value="2"/>
</dbReference>
<reference evidence="6" key="2">
    <citation type="submission" date="2019-03" db="EMBL/GenBank/DDBJ databases">
        <authorList>
            <person name="Chen S.-C."/>
            <person name="Wu S.-Y."/>
            <person name="Lai M.-C."/>
        </authorList>
    </citation>
    <scope>NUCLEOTIDE SEQUENCE</scope>
    <source>
        <strain evidence="6">ML15</strain>
    </source>
</reference>
<feature type="domain" description="Carbohydrate-binding/sugar hydrolysis" evidence="5">
    <location>
        <begin position="1356"/>
        <end position="1487"/>
    </location>
</feature>
<comment type="pathway">
    <text evidence="1">Protein modification; protein ubiquitination.</text>
</comment>
<keyword evidence="3" id="KW-0833">Ubl conjugation pathway</keyword>
<dbReference type="InterPro" id="IPR003343">
    <property type="entry name" value="Big_2"/>
</dbReference>
<dbReference type="KEGG" id="mfk:E2N92_04515"/>
<dbReference type="Proteomes" id="UP000826709">
    <property type="component" value="Chromosome"/>
</dbReference>
<dbReference type="NCBIfam" id="TIGR03804">
    <property type="entry name" value="para_beta_helix"/>
    <property type="match status" value="6"/>
</dbReference>
<dbReference type="OrthoDB" id="59577at2157"/>
<dbReference type="Pfam" id="PF02368">
    <property type="entry name" value="Big_2"/>
    <property type="match status" value="2"/>
</dbReference>
<sequence length="2227" mass="236905">MNKSTGIICLILLTLLIAPAAAATLYVDDNGGEGIYTTIGEAITAAADGDCIVVRDGAYTENVQVDKQLCIRSENGASAVTVTAAAATKPVFNLAANGVTIEGFTVCGPGDWGAIEIVGFNDCIVRKNDCSGCYNGIHLGGAATNNTIEENYCHENDKRGLSVRDTANANLLVNNTCEKNAEDEICIKDAAKNNVIWANAFNGTVELRTANIYHSSAEVAYTYGSKAFTGYVGNYYSRYTGADADTNGIGDTPMSFGTYKDEYPMMGLWRNGEITGGPTTPVGPTTRYVDASGGTAYATINDAVAASNPGDTIIVKDGAYTENVQVDKDLVIRSENGASAVTVTAAAATKPVFNLAANGVKVEGFTVCGPSDWGGVEIVGFNDCTVRKNDVSGCYNGIHLGGAATNNTVDENYCHENDKRGLSVRDTANVNLLVNNICEKNGEDEICIKDAAKNNIIWANAFNGTVELRTANTYHSPEEVAYIYGSKAFTGYVGNYYTRYTGADADTNGIGDTPMSFGTYKDEYPMMGLWRNGEITGGPIGAATLYVDDDGGEGVYTTISDAVAASNAGDTVVVRDGAYTENVQVDKQLCIRSENGAGAVTVTAASPTKPVFNLAANGVTLEGFTFCGPSDWGGIEVVGFNDCTVRKNDVSGCYNGIHIGETATNNTVEENYCHENDKRGLSVRDTANANILVNNTCEKNGEDEICIKDAAKNNVIWANAFNGTVELRTANTYHSPEEVAYTYGTKACTGYVGNYYSRYTGADADTNGIGDTSMSFGTYKDDYPMMGLWRNGEITGGPVQESKTWYVDKAGGEGVYTSIGAAVTAAAEGDIIVVRDGTYTENVQVDKQLCISSENGASTVTVTAASPTKPAFNLAADGVILEGFTVCGPSDWGGIEIVGFNDCIVRKNDCSGCYNGIHIGGNATGNTVEENYCHENNKRGLSVRDTANANILVNNTCEKNNDDEICIKDVAKNNVIWANTFNGTVELRTANTYHSPEEVAYTYGAKTFTAYVGNYYSRYTGTDADTNGIGDTPMSFGVYKDEYPMMGLWKNGTITGGKTGPTTLYVDDDGSADFTTIQAAINASAAGDIIIVRDGTYTENVYVDKELLTIKSENGSASTRVLAADPANNVFTIVRKSVNITGFTIKGANSSTAFKAGVRISASYCSVTENTCTDCMHGIQIKGKNNTVTGNNCVYCPGNGIWLDQFTGNNTVVNNTCSHSRNGIKLDYSSHNEIYLNNFVDNKYNELCGYLSASTWNTTEPITYTYRGKTFTNYLGNYYGHYTGKDAFGDGIGDTPYFARNNGGTDHAPLMGAWKDGTIESSGPLTFYVDDDGGEGVYTTISEAVREAIAGDIIIIRNGTYTENVLVDKQLCIRSENGTSAVTVTAAAASKPVFDVDADGVTVEGFTIRGPTNEHIAGIEIVGFDNGTFRKNDCSGCYNGIHLGGDATGNTVEENYCHDNTRRGISLRDSVHDNLVFNNICEQNTDDQICVKDTPKDNIIWANTFKGSVELLTANTYHSPAEVTYIYGRDTFTSYVGNYYSQYTGTDADTNGIGDTPMSFGTYKDEYPMMGSWQNGTITGGPMDPRTWYVDDDGSADFTTIQEALNEALPGDTISVLPGTYSRFNVNKPHITIMSRDGAESVIVDCQGSQGLKIPESNSYDATGTVLDDLTFLNGRPSFYLGYYGPANDSVVRNCVLEEIALQVYLKGNNLTLDDNTFMNTTGSPVSVVYLRDSTDCNVIDNTFMNITTRYGIMYLRGTATTNNIISGNTFDTGGNSFFFREAGDGNQIFLNNNVSSVGLREGTTAPNVTHWNATAPVTYTYHGVEHTGYLGNFWSNCTGEDTNDDGVINTAYELPDGLGTDHAPLMGTWQDGVISASAPELTAITLVPATAGMTVGDGQQFAATAYDQYGEEIAETEFTWTSSNTAVATVNATGYVEALTAGTATITATSGEVSGTAEVTVSTEPSELTTIVIAPATAGMTVGDGQQFTATAYDQYGEEIAETAFTWTSSNTAVATVNATGYVEAVAAGTATITAASGEVSGTAEVTVSAEPSSEFTSITLKKGWNFISVPRTLAPGTDTAAIFADVESAGHSILAFDAAAGLWKTLGENDTVSPLDGIWVYAAQSTTVELTVDPAKPVTPPTKHLSEGWNAIGFSDIEPAAAKDALISVKENWAILIGYDAESQAYEHSAINGAVGSHTDTLPMIPGKGYWLFLRADGTLAAIST</sequence>
<feature type="domain" description="BIG2" evidence="4">
    <location>
        <begin position="1968"/>
        <end position="2048"/>
    </location>
</feature>
<dbReference type="InterPro" id="IPR006633">
    <property type="entry name" value="Carb-bd_sugar_hydrolysis-dom"/>
</dbReference>
<dbReference type="InterPro" id="IPR006626">
    <property type="entry name" value="PbH1"/>
</dbReference>
<protein>
    <submittedName>
        <fullName evidence="6">Uncharacterized protein</fullName>
    </submittedName>
</protein>
<reference evidence="6" key="1">
    <citation type="journal article" date="2005" name="Int. J. Syst. Evol. Microbiol.">
        <title>Methanofollis formosanus sp. nov., isolated from a fish pond.</title>
        <authorList>
            <person name="Wu S.Y."/>
            <person name="Chen S.C."/>
            <person name="Lai M.C."/>
        </authorList>
    </citation>
    <scope>NUCLEOTIDE SEQUENCE</scope>
    <source>
        <strain evidence="6">ML15</strain>
    </source>
</reference>
<dbReference type="Pfam" id="PF05048">
    <property type="entry name" value="NosD"/>
    <property type="match status" value="7"/>
</dbReference>
<evidence type="ECO:0000313" key="6">
    <source>
        <dbReference type="EMBL" id="QYZ78743.1"/>
    </source>
</evidence>
<dbReference type="PANTHER" id="PTHR22990">
    <property type="entry name" value="F-BOX ONLY PROTEIN"/>
    <property type="match status" value="1"/>
</dbReference>
<dbReference type="PANTHER" id="PTHR22990:SF15">
    <property type="entry name" value="F-BOX ONLY PROTEIN 10"/>
    <property type="match status" value="1"/>
</dbReference>